<sequence length="124" mass="12231">MAEALGWTGDGGGDPGPATGCAVTYAVTSQWNTGFTANVTVKNTGTDAISGWRVAWSYPSGQQVTSAWNATVTQTGSQVTAANAAYNGTIGAGASVSFGLNGSWVGANTAPGAFTLNGTTCTTG</sequence>
<dbReference type="SUPFAM" id="SSF49384">
    <property type="entry name" value="Carbohydrate-binding domain"/>
    <property type="match status" value="1"/>
</dbReference>
<name>A0ABY9VFQ3_9ACTN</name>
<evidence type="ECO:0000256" key="4">
    <source>
        <dbReference type="ARBA" id="ARBA00023326"/>
    </source>
</evidence>
<dbReference type="InterPro" id="IPR008965">
    <property type="entry name" value="CBM2/CBM3_carb-bd_dom_sf"/>
</dbReference>
<keyword evidence="1" id="KW-0732">Signal</keyword>
<organism evidence="6 7">
    <name type="scientific">Streptomyces luomodiensis</name>
    <dbReference type="NCBI Taxonomy" id="3026192"/>
    <lineage>
        <taxon>Bacteria</taxon>
        <taxon>Bacillati</taxon>
        <taxon>Actinomycetota</taxon>
        <taxon>Actinomycetes</taxon>
        <taxon>Kitasatosporales</taxon>
        <taxon>Streptomycetaceae</taxon>
        <taxon>Streptomyces</taxon>
    </lineage>
</organism>
<dbReference type="EMBL" id="CP117522">
    <property type="protein sequence ID" value="WNF01546.1"/>
    <property type="molecule type" value="Genomic_DNA"/>
</dbReference>
<keyword evidence="7" id="KW-1185">Reference proteome</keyword>
<dbReference type="InterPro" id="IPR012291">
    <property type="entry name" value="CBM2_carb-bd_dom_sf"/>
</dbReference>
<evidence type="ECO:0000256" key="1">
    <source>
        <dbReference type="ARBA" id="ARBA00022729"/>
    </source>
</evidence>
<evidence type="ECO:0000256" key="2">
    <source>
        <dbReference type="ARBA" id="ARBA00022801"/>
    </source>
</evidence>
<dbReference type="InterPro" id="IPR001919">
    <property type="entry name" value="CBD2"/>
</dbReference>
<dbReference type="Gene3D" id="2.60.40.290">
    <property type="match status" value="1"/>
</dbReference>
<proteinExistence type="predicted"/>
<dbReference type="Pfam" id="PF00553">
    <property type="entry name" value="CBM_2"/>
    <property type="match status" value="1"/>
</dbReference>
<dbReference type="PROSITE" id="PS51173">
    <property type="entry name" value="CBM2"/>
    <property type="match status" value="1"/>
</dbReference>
<feature type="domain" description="CBM2" evidence="5">
    <location>
        <begin position="14"/>
        <end position="124"/>
    </location>
</feature>
<evidence type="ECO:0000313" key="6">
    <source>
        <dbReference type="EMBL" id="WNF01546.1"/>
    </source>
</evidence>
<keyword evidence="2" id="KW-0378">Hydrolase</keyword>
<evidence type="ECO:0000256" key="3">
    <source>
        <dbReference type="ARBA" id="ARBA00023295"/>
    </source>
</evidence>
<keyword evidence="4" id="KW-0624">Polysaccharide degradation</keyword>
<dbReference type="InterPro" id="IPR018366">
    <property type="entry name" value="CBM2_CS"/>
</dbReference>
<evidence type="ECO:0000313" key="7">
    <source>
        <dbReference type="Proteomes" id="UP001305606"/>
    </source>
</evidence>
<keyword evidence="4" id="KW-0119">Carbohydrate metabolism</keyword>
<dbReference type="PROSITE" id="PS00561">
    <property type="entry name" value="CBM2_A"/>
    <property type="match status" value="1"/>
</dbReference>
<accession>A0ABY9VFQ3</accession>
<dbReference type="SMART" id="SM00637">
    <property type="entry name" value="CBD_II"/>
    <property type="match status" value="1"/>
</dbReference>
<evidence type="ECO:0000259" key="5">
    <source>
        <dbReference type="PROSITE" id="PS51173"/>
    </source>
</evidence>
<protein>
    <submittedName>
        <fullName evidence="6">Cellulose-binding domain-containing protein</fullName>
    </submittedName>
</protein>
<gene>
    <name evidence="6" type="ORF">PS467_14295</name>
</gene>
<dbReference type="Proteomes" id="UP001305606">
    <property type="component" value="Chromosome"/>
</dbReference>
<keyword evidence="3" id="KW-0326">Glycosidase</keyword>
<dbReference type="RefSeq" id="WP_311039851.1">
    <property type="nucleotide sequence ID" value="NZ_CP117522.1"/>
</dbReference>
<reference evidence="6 7" key="1">
    <citation type="submission" date="2023-02" db="EMBL/GenBank/DDBJ databases">
        <title>Streptomyces sp. SCA4-21 with antifungal activity against Fusarium oxysporum f. sp. cubense, Streptomyces sp. SCA2-17 with antifungal activity against Fusarium oxysporum f. sp. cubense.</title>
        <authorList>
            <person name="Qi D."/>
        </authorList>
    </citation>
    <scope>NUCLEOTIDE SEQUENCE [LARGE SCALE GENOMIC DNA]</scope>
    <source>
        <strain evidence="6 7">SCA4-21</strain>
    </source>
</reference>